<dbReference type="Gene3D" id="3.40.50.1820">
    <property type="entry name" value="alpha/beta hydrolase"/>
    <property type="match status" value="1"/>
</dbReference>
<organism evidence="4 5">
    <name type="scientific">Polytolypa hystricis (strain UAMH7299)</name>
    <dbReference type="NCBI Taxonomy" id="1447883"/>
    <lineage>
        <taxon>Eukaryota</taxon>
        <taxon>Fungi</taxon>
        <taxon>Dikarya</taxon>
        <taxon>Ascomycota</taxon>
        <taxon>Pezizomycotina</taxon>
        <taxon>Eurotiomycetes</taxon>
        <taxon>Eurotiomycetidae</taxon>
        <taxon>Onygenales</taxon>
        <taxon>Onygenales incertae sedis</taxon>
        <taxon>Polytolypa</taxon>
    </lineage>
</organism>
<evidence type="ECO:0000313" key="4">
    <source>
        <dbReference type="EMBL" id="PGH17590.1"/>
    </source>
</evidence>
<dbReference type="InterPro" id="IPR005645">
    <property type="entry name" value="FSH-like_dom"/>
</dbReference>
<evidence type="ECO:0000259" key="3">
    <source>
        <dbReference type="Pfam" id="PF03959"/>
    </source>
</evidence>
<dbReference type="GO" id="GO:0016787">
    <property type="term" value="F:hydrolase activity"/>
    <property type="evidence" value="ECO:0007669"/>
    <property type="project" value="UniProtKB-KW"/>
</dbReference>
<proteinExistence type="inferred from homology"/>
<sequence>MSTTTPDPTLHLPRLLCLHGGGTNARIFRMQTRVILAHLKSHFRFCFVDAPYTCDARDPRLLAVYGEYQPFRRWLRWMPEHEEIDAQTAVGDIEKAMREAMEEDDRCGATGQWVGLLGFSQGAKMAASLLFREQVRTEERRRGRRRDGVVVPGAAGAGFRFAVLMAGRGPFVSLEPGLVVERTPRMADAGQISTKVVASVRDEYTDWEWTDVLRLPTIHVHGLKDPGLAFHRQLLDDYCEKGSARLVEWDGEHRLPTKIKDVEPVVRHILEVARETGVLPEEY</sequence>
<dbReference type="GO" id="GO:0005634">
    <property type="term" value="C:nucleus"/>
    <property type="evidence" value="ECO:0007669"/>
    <property type="project" value="TreeGrafter"/>
</dbReference>
<dbReference type="SUPFAM" id="SSF53474">
    <property type="entry name" value="alpha/beta-Hydrolases"/>
    <property type="match status" value="1"/>
</dbReference>
<feature type="domain" description="Serine hydrolase" evidence="3">
    <location>
        <begin position="13"/>
        <end position="263"/>
    </location>
</feature>
<dbReference type="GO" id="GO:0044550">
    <property type="term" value="P:secondary metabolite biosynthetic process"/>
    <property type="evidence" value="ECO:0007669"/>
    <property type="project" value="TreeGrafter"/>
</dbReference>
<comment type="similarity">
    <text evidence="1">Belongs to the LovG family.</text>
</comment>
<name>A0A2B7Y8Q8_POLH7</name>
<reference evidence="4 5" key="1">
    <citation type="submission" date="2017-10" db="EMBL/GenBank/DDBJ databases">
        <title>Comparative genomics in systemic dimorphic fungi from Ajellomycetaceae.</title>
        <authorList>
            <person name="Munoz J.F."/>
            <person name="Mcewen J.G."/>
            <person name="Clay O.K."/>
            <person name="Cuomo C.A."/>
        </authorList>
    </citation>
    <scope>NUCLEOTIDE SEQUENCE [LARGE SCALE GENOMIC DNA]</scope>
    <source>
        <strain evidence="4 5">UAMH7299</strain>
    </source>
</reference>
<dbReference type="OrthoDB" id="414698at2759"/>
<dbReference type="PANTHER" id="PTHR48070">
    <property type="entry name" value="ESTERASE OVCA2"/>
    <property type="match status" value="1"/>
</dbReference>
<dbReference type="PANTHER" id="PTHR48070:SF3">
    <property type="entry name" value="ESTERASE DBAE-RELATED"/>
    <property type="match status" value="1"/>
</dbReference>
<evidence type="ECO:0000256" key="1">
    <source>
        <dbReference type="ARBA" id="ARBA00005863"/>
    </source>
</evidence>
<evidence type="ECO:0000313" key="5">
    <source>
        <dbReference type="Proteomes" id="UP000224634"/>
    </source>
</evidence>
<protein>
    <recommendedName>
        <fullName evidence="3">Serine hydrolase domain-containing protein</fullName>
    </recommendedName>
</protein>
<dbReference type="Proteomes" id="UP000224634">
    <property type="component" value="Unassembled WGS sequence"/>
</dbReference>
<evidence type="ECO:0000256" key="2">
    <source>
        <dbReference type="ARBA" id="ARBA00022801"/>
    </source>
</evidence>
<dbReference type="Pfam" id="PF03959">
    <property type="entry name" value="FSH1"/>
    <property type="match status" value="1"/>
</dbReference>
<dbReference type="EMBL" id="PDNA01000063">
    <property type="protein sequence ID" value="PGH17590.1"/>
    <property type="molecule type" value="Genomic_DNA"/>
</dbReference>
<dbReference type="STRING" id="1447883.A0A2B7Y8Q8"/>
<accession>A0A2B7Y8Q8</accession>
<dbReference type="InterPro" id="IPR029058">
    <property type="entry name" value="AB_hydrolase_fold"/>
</dbReference>
<dbReference type="GO" id="GO:0005737">
    <property type="term" value="C:cytoplasm"/>
    <property type="evidence" value="ECO:0007669"/>
    <property type="project" value="TreeGrafter"/>
</dbReference>
<keyword evidence="2" id="KW-0378">Hydrolase</keyword>
<dbReference type="AlphaFoldDB" id="A0A2B7Y8Q8"/>
<gene>
    <name evidence="4" type="ORF">AJ80_04769</name>
</gene>
<comment type="caution">
    <text evidence="4">The sequence shown here is derived from an EMBL/GenBank/DDBJ whole genome shotgun (WGS) entry which is preliminary data.</text>
</comment>
<keyword evidence="5" id="KW-1185">Reference proteome</keyword>
<dbReference type="InterPro" id="IPR050593">
    <property type="entry name" value="LovG"/>
</dbReference>